<organism evidence="1">
    <name type="scientific">Rhizophora mucronata</name>
    <name type="common">Asiatic mangrove</name>
    <dbReference type="NCBI Taxonomy" id="61149"/>
    <lineage>
        <taxon>Eukaryota</taxon>
        <taxon>Viridiplantae</taxon>
        <taxon>Streptophyta</taxon>
        <taxon>Embryophyta</taxon>
        <taxon>Tracheophyta</taxon>
        <taxon>Spermatophyta</taxon>
        <taxon>Magnoliopsida</taxon>
        <taxon>eudicotyledons</taxon>
        <taxon>Gunneridae</taxon>
        <taxon>Pentapetalae</taxon>
        <taxon>rosids</taxon>
        <taxon>fabids</taxon>
        <taxon>Malpighiales</taxon>
        <taxon>Rhizophoraceae</taxon>
        <taxon>Rhizophora</taxon>
    </lineage>
</organism>
<sequence>MLLYFPILFDTLMHKQHHNWQPHAKNAREHCQRLRRHN</sequence>
<protein>
    <submittedName>
        <fullName evidence="1">Uncharacterized protein</fullName>
    </submittedName>
</protein>
<reference evidence="1" key="1">
    <citation type="submission" date="2018-02" db="EMBL/GenBank/DDBJ databases">
        <title>Rhizophora mucronata_Transcriptome.</title>
        <authorList>
            <person name="Meera S.P."/>
            <person name="Sreeshan A."/>
            <person name="Augustine A."/>
        </authorList>
    </citation>
    <scope>NUCLEOTIDE SEQUENCE</scope>
    <source>
        <tissue evidence="1">Leaf</tissue>
    </source>
</reference>
<dbReference type="AlphaFoldDB" id="A0A2P2Q7Q0"/>
<accession>A0A2P2Q7Q0</accession>
<proteinExistence type="predicted"/>
<evidence type="ECO:0000313" key="1">
    <source>
        <dbReference type="EMBL" id="MBX62919.1"/>
    </source>
</evidence>
<name>A0A2P2Q7Q0_RHIMU</name>
<dbReference type="EMBL" id="GGEC01082435">
    <property type="protein sequence ID" value="MBX62919.1"/>
    <property type="molecule type" value="Transcribed_RNA"/>
</dbReference>